<organism evidence="3 4">
    <name type="scientific">Pendulispora brunnea</name>
    <dbReference type="NCBI Taxonomy" id="2905690"/>
    <lineage>
        <taxon>Bacteria</taxon>
        <taxon>Pseudomonadati</taxon>
        <taxon>Myxococcota</taxon>
        <taxon>Myxococcia</taxon>
        <taxon>Myxococcales</taxon>
        <taxon>Sorangiineae</taxon>
        <taxon>Pendulisporaceae</taxon>
        <taxon>Pendulispora</taxon>
    </lineage>
</organism>
<keyword evidence="4" id="KW-1185">Reference proteome</keyword>
<feature type="compositionally biased region" description="Pro residues" evidence="1">
    <location>
        <begin position="293"/>
        <end position="304"/>
    </location>
</feature>
<dbReference type="PROSITE" id="PS51257">
    <property type="entry name" value="PROKAR_LIPOPROTEIN"/>
    <property type="match status" value="1"/>
</dbReference>
<name>A0ABZ2JV63_9BACT</name>
<dbReference type="Proteomes" id="UP001379533">
    <property type="component" value="Chromosome"/>
</dbReference>
<gene>
    <name evidence="3" type="ORF">LZC95_28350</name>
</gene>
<proteinExistence type="predicted"/>
<feature type="signal peptide" evidence="2">
    <location>
        <begin position="1"/>
        <end position="16"/>
    </location>
</feature>
<evidence type="ECO:0000313" key="3">
    <source>
        <dbReference type="EMBL" id="WXA90362.1"/>
    </source>
</evidence>
<dbReference type="EMBL" id="CP089982">
    <property type="protein sequence ID" value="WXA90362.1"/>
    <property type="molecule type" value="Genomic_DNA"/>
</dbReference>
<dbReference type="RefSeq" id="WP_394840974.1">
    <property type="nucleotide sequence ID" value="NZ_CP089982.1"/>
</dbReference>
<feature type="compositionally biased region" description="Pro residues" evidence="1">
    <location>
        <begin position="311"/>
        <end position="330"/>
    </location>
</feature>
<accession>A0ABZ2JV63</accession>
<sequence>MKYLKLAVIASTAAGAALLACGGISDPSRQENTLSLSGALTGSDVPNGAHVALVWKSGADGSVAVAADAPVVNGQYSLTVETPPDGYFFTDEGSIGASGHDAVKTQSESVGGQVANPLSRAVAGFLVYVDKNGNGKLDADADTVIGGDHDLSLTCFRGGASLAYEKLRDKTGAVPHPGFNLGWTGGWLQFDHADLTLSSNATLPGIVCGGVLGRRNFPGDGGFGEDAGGGWADSGRGGMVYPDRSDPRLHCAADGWSCEYDAVCPPPAAPSLCNRGGASEECHGGWGEAVPLGGPPPAGWPCPIPGRDAGSPPPPPPGRDAGSPPPPPPGRDAGTQ</sequence>
<evidence type="ECO:0000313" key="4">
    <source>
        <dbReference type="Proteomes" id="UP001379533"/>
    </source>
</evidence>
<reference evidence="3 4" key="1">
    <citation type="submission" date="2021-12" db="EMBL/GenBank/DDBJ databases">
        <title>Discovery of the Pendulisporaceae a myxobacterial family with distinct sporulation behavior and unique specialized metabolism.</title>
        <authorList>
            <person name="Garcia R."/>
            <person name="Popoff A."/>
            <person name="Bader C.D."/>
            <person name="Loehr J."/>
            <person name="Walesch S."/>
            <person name="Walt C."/>
            <person name="Boldt J."/>
            <person name="Bunk B."/>
            <person name="Haeckl F.J.F.P.J."/>
            <person name="Gunesch A.P."/>
            <person name="Birkelbach J."/>
            <person name="Nuebel U."/>
            <person name="Pietschmann T."/>
            <person name="Bach T."/>
            <person name="Mueller R."/>
        </authorList>
    </citation>
    <scope>NUCLEOTIDE SEQUENCE [LARGE SCALE GENOMIC DNA]</scope>
    <source>
        <strain evidence="3 4">MSr12523</strain>
    </source>
</reference>
<keyword evidence="2" id="KW-0732">Signal</keyword>
<feature type="region of interest" description="Disordered" evidence="1">
    <location>
        <begin position="291"/>
        <end position="336"/>
    </location>
</feature>
<feature type="chain" id="PRO_5047471775" evidence="2">
    <location>
        <begin position="17"/>
        <end position="336"/>
    </location>
</feature>
<protein>
    <submittedName>
        <fullName evidence="3">Uncharacterized protein</fullName>
    </submittedName>
</protein>
<evidence type="ECO:0000256" key="2">
    <source>
        <dbReference type="SAM" id="SignalP"/>
    </source>
</evidence>
<evidence type="ECO:0000256" key="1">
    <source>
        <dbReference type="SAM" id="MobiDB-lite"/>
    </source>
</evidence>